<dbReference type="EMBL" id="CDMY01000802">
    <property type="protein sequence ID" value="CEM34031.1"/>
    <property type="molecule type" value="Genomic_DNA"/>
</dbReference>
<evidence type="ECO:0000256" key="2">
    <source>
        <dbReference type="SAM" id="Phobius"/>
    </source>
</evidence>
<dbReference type="VEuPathDB" id="CryptoDB:Vbra_10274"/>
<gene>
    <name evidence="3" type="ORF">Vbra_10274</name>
</gene>
<name>A0A0G4GTD2_VITBC</name>
<evidence type="ECO:0000313" key="3">
    <source>
        <dbReference type="EMBL" id="CEM34031.1"/>
    </source>
</evidence>
<accession>A0A0G4GTD2</accession>
<proteinExistence type="predicted"/>
<feature type="transmembrane region" description="Helical" evidence="2">
    <location>
        <begin position="180"/>
        <end position="200"/>
    </location>
</feature>
<dbReference type="AlphaFoldDB" id="A0A0G4GTD2"/>
<feature type="transmembrane region" description="Helical" evidence="2">
    <location>
        <begin position="439"/>
        <end position="457"/>
    </location>
</feature>
<keyword evidence="2" id="KW-0472">Membrane</keyword>
<feature type="transmembrane region" description="Helical" evidence="2">
    <location>
        <begin position="131"/>
        <end position="157"/>
    </location>
</feature>
<feature type="region of interest" description="Disordered" evidence="1">
    <location>
        <begin position="484"/>
        <end position="504"/>
    </location>
</feature>
<evidence type="ECO:0000256" key="1">
    <source>
        <dbReference type="SAM" id="MobiDB-lite"/>
    </source>
</evidence>
<dbReference type="InParanoid" id="A0A0G4GTD2"/>
<keyword evidence="2" id="KW-1133">Transmembrane helix</keyword>
<organism evidence="3 4">
    <name type="scientific">Vitrella brassicaformis (strain CCMP3155)</name>
    <dbReference type="NCBI Taxonomy" id="1169540"/>
    <lineage>
        <taxon>Eukaryota</taxon>
        <taxon>Sar</taxon>
        <taxon>Alveolata</taxon>
        <taxon>Colpodellida</taxon>
        <taxon>Vitrellaceae</taxon>
        <taxon>Vitrella</taxon>
    </lineage>
</organism>
<sequence>MQTTMNPPDEYANDHILPGTADAPEALEGDQQSTNDVTMQPGIRHVTVQPPNDHDEQDETDEEPSSVADEKGRYLHELGYVRDALLSHQDIYTYLALAPPIGAMALAQGRRLSHASQRPVSLRRVFREHPFHYWILDWIISLVQWTAPIILFFTALFDDLWEKTEEGVPLTLPFSYTVKAHIPLIVFARLLSVLLFLSNFNNAIMSMMRQVYYWEICGQFLDPLNRWLYPGQTEYSPTNSIQFVRAPLRKEKTEKAKEAKNIRWRIFKKGIRTNWTLTWVLLCIVLPLILWLELNPQDVILNSLAFNFVLNLDDLGDTQQVLLLKRDHVVYCFAEVTRKWDLLCVKFEEACNKVIASCGTEGFVQAYGRITDRFVNESIDCPKCLSQDEHAMLRSIIETLRSSWEQRRHLFVDGYVYIVGALIAGTFCHPPYIRRYDFIGFYAVSYLVLGFCLSEWLGDWKWGRYTFTGGWESRRKRLRRVSPDQWHQPGVTGSGESSPVTPVSPVTRLIPVSRAR</sequence>
<reference evidence="3 4" key="1">
    <citation type="submission" date="2014-11" db="EMBL/GenBank/DDBJ databases">
        <authorList>
            <person name="Zhu J."/>
            <person name="Qi W."/>
            <person name="Song R."/>
        </authorList>
    </citation>
    <scope>NUCLEOTIDE SEQUENCE [LARGE SCALE GENOMIC DNA]</scope>
</reference>
<evidence type="ECO:0000313" key="4">
    <source>
        <dbReference type="Proteomes" id="UP000041254"/>
    </source>
</evidence>
<feature type="compositionally biased region" description="Acidic residues" evidence="1">
    <location>
        <begin position="55"/>
        <end position="64"/>
    </location>
</feature>
<protein>
    <submittedName>
        <fullName evidence="3">Uncharacterized protein</fullName>
    </submittedName>
</protein>
<keyword evidence="4" id="KW-1185">Reference proteome</keyword>
<feature type="transmembrane region" description="Helical" evidence="2">
    <location>
        <begin position="273"/>
        <end position="293"/>
    </location>
</feature>
<dbReference type="Proteomes" id="UP000041254">
    <property type="component" value="Unassembled WGS sequence"/>
</dbReference>
<feature type="transmembrane region" description="Helical" evidence="2">
    <location>
        <begin position="410"/>
        <end position="433"/>
    </location>
</feature>
<keyword evidence="2" id="KW-0812">Transmembrane</keyword>
<feature type="region of interest" description="Disordered" evidence="1">
    <location>
        <begin position="1"/>
        <end position="69"/>
    </location>
</feature>